<evidence type="ECO:0000259" key="1">
    <source>
        <dbReference type="SMART" id="SM01043"/>
    </source>
</evidence>
<sequence length="1045" mass="107937">MGGVIDAGPVRIALLGAFRVVVGDREVPADGWPGRRAAELVALLALAERRRLQREQVVEALWPHLAPAAGAANLRKAAHQARQVLGREDGVVLAGGRVALLPSAEVDLDRFLLLAADAVRSGDARAAGAAADACTGELLPEYRYEEWVQDPRERVRARHVEVLRLAGRWARLVEVEPADEHAHQELVRAALRAGDRHGAIRWYGRLRTALQSELGVAPGPRSRALYEECVAGLGPAATAFVGRQVELARAGAALGDAADPGALAVRGPAGIGKSALCGEVAALAGAAGRLVVTVTAAAGDGPYAPLAAAVEELVGRDRGLLDAVPAATRAVLAGLTPLAGSGQPPDPALHRHRIVGAVHRLLTAAAPPAGVVLVVDDAHLADDATVETCVQVARTRGPRPLLVVLSYRADAARTALVRGVAGLERAGRCAVVDLGPMPRADVEALVVAGAPQRPGPAALARIVDTAHGNPFLALELARAGDAPAVPRSVWETVAARFLDLDEPIAAMLRRLAVAGGDLGPGGVLALTGLPEADGFALLDAGLAAGALVVDDGRYRFRHDLVRRALAEQVPPHHRVAMHRDTARRLAGAGAEPSRVARHWLDGDRPDEAVPFLLAAAERAHRLGAFGDALRHVDALLEHDPGHADALCLRAEVLDALGDLRAPAAYGLAADAAGEPAAQEIRSKQALAQVKRGDPPGALVTLRGLEPVTVGGRLAHALAWAGAAVLGFADPETGTAKAAESRRLALESGDAPSLVIASWAQAAAAHARGELRASVVADLLETAALPELATSVFDGHLCINQRLLYGARPYADVLAFADAFAAEAERLGAARGLAYAVTLRGEALLLSGRLEEAETALGEAIRLSRASGGAVGESLALQRRAEIALHRGDARGADLLLDEALAVARESDVGFHLLDRIYGTRIAAAADPDAALAALDDAEDSVRGPLETCPGCRITLVVPGAIAAARGGDLDRAAEYGTSAEWLAGVVMRLPGWDAALDEVRGHRARAAGEPSAAHFAAAAAGFGAAGQPLDAARCAALASAPERSR</sequence>
<proteinExistence type="predicted"/>
<dbReference type="Gene3D" id="1.10.10.10">
    <property type="entry name" value="Winged helix-like DNA-binding domain superfamily/Winged helix DNA-binding domain"/>
    <property type="match status" value="1"/>
</dbReference>
<dbReference type="PANTHER" id="PTHR35807">
    <property type="entry name" value="TRANSCRIPTIONAL REGULATOR REDD-RELATED"/>
    <property type="match status" value="1"/>
</dbReference>
<dbReference type="Gene3D" id="1.25.40.10">
    <property type="entry name" value="Tetratricopeptide repeat domain"/>
    <property type="match status" value="2"/>
</dbReference>
<dbReference type="InterPro" id="IPR051677">
    <property type="entry name" value="AfsR-DnrI-RedD_regulator"/>
</dbReference>
<dbReference type="InterPro" id="IPR011990">
    <property type="entry name" value="TPR-like_helical_dom_sf"/>
</dbReference>
<evidence type="ECO:0000313" key="2">
    <source>
        <dbReference type="EMBL" id="QJY47561.1"/>
    </source>
</evidence>
<dbReference type="Pfam" id="PF13191">
    <property type="entry name" value="AAA_16"/>
    <property type="match status" value="1"/>
</dbReference>
<dbReference type="EMBL" id="CP053564">
    <property type="protein sequence ID" value="QJY47561.1"/>
    <property type="molecule type" value="Genomic_DNA"/>
</dbReference>
<dbReference type="KEGG" id="pbro:HOP40_18540"/>
<gene>
    <name evidence="2" type="ORF">HOP40_18540</name>
</gene>
<feature type="domain" description="Bacterial transcriptional activator" evidence="1">
    <location>
        <begin position="106"/>
        <end position="230"/>
    </location>
</feature>
<dbReference type="SUPFAM" id="SSF52540">
    <property type="entry name" value="P-loop containing nucleoside triphosphate hydrolases"/>
    <property type="match status" value="1"/>
</dbReference>
<dbReference type="Pfam" id="PF03704">
    <property type="entry name" value="BTAD"/>
    <property type="match status" value="1"/>
</dbReference>
<name>A0A6M6JMN4_9PSEU</name>
<organism evidence="2 3">
    <name type="scientific">Pseudonocardia broussonetiae</name>
    <dbReference type="NCBI Taxonomy" id="2736640"/>
    <lineage>
        <taxon>Bacteria</taxon>
        <taxon>Bacillati</taxon>
        <taxon>Actinomycetota</taxon>
        <taxon>Actinomycetes</taxon>
        <taxon>Pseudonocardiales</taxon>
        <taxon>Pseudonocardiaceae</taxon>
        <taxon>Pseudonocardia</taxon>
    </lineage>
</organism>
<dbReference type="InterPro" id="IPR005158">
    <property type="entry name" value="BTAD"/>
</dbReference>
<dbReference type="Proteomes" id="UP000505377">
    <property type="component" value="Chromosome"/>
</dbReference>
<dbReference type="SUPFAM" id="SSF48452">
    <property type="entry name" value="TPR-like"/>
    <property type="match status" value="2"/>
</dbReference>
<protein>
    <submittedName>
        <fullName evidence="2">AAA family ATPase</fullName>
    </submittedName>
</protein>
<dbReference type="SMART" id="SM01043">
    <property type="entry name" value="BTAD"/>
    <property type="match status" value="1"/>
</dbReference>
<dbReference type="AlphaFoldDB" id="A0A6M6JMN4"/>
<dbReference type="InterPro" id="IPR041664">
    <property type="entry name" value="AAA_16"/>
</dbReference>
<reference evidence="2 3" key="1">
    <citation type="submission" date="2020-05" db="EMBL/GenBank/DDBJ databases">
        <authorList>
            <person name="Mo P."/>
        </authorList>
    </citation>
    <scope>NUCLEOTIDE SEQUENCE [LARGE SCALE GENOMIC DNA]</scope>
    <source>
        <strain evidence="2 3">Gen01</strain>
    </source>
</reference>
<keyword evidence="3" id="KW-1185">Reference proteome</keyword>
<accession>A0A6M6JMN4</accession>
<dbReference type="InterPro" id="IPR036388">
    <property type="entry name" value="WH-like_DNA-bd_sf"/>
</dbReference>
<dbReference type="InterPro" id="IPR027417">
    <property type="entry name" value="P-loop_NTPase"/>
</dbReference>
<evidence type="ECO:0000313" key="3">
    <source>
        <dbReference type="Proteomes" id="UP000505377"/>
    </source>
</evidence>